<name>A0A9X2C2C7_9BURK</name>
<protein>
    <submittedName>
        <fullName evidence="4">Lytic transglycosylase domain-containing protein</fullName>
    </submittedName>
</protein>
<comment type="caution">
    <text evidence="4">The sequence shown here is derived from an EMBL/GenBank/DDBJ whole genome shotgun (WGS) entry which is preliminary data.</text>
</comment>
<evidence type="ECO:0000256" key="1">
    <source>
        <dbReference type="ARBA" id="ARBA00007734"/>
    </source>
</evidence>
<dbReference type="CDD" id="cd00254">
    <property type="entry name" value="LT-like"/>
    <property type="match status" value="1"/>
</dbReference>
<dbReference type="EMBL" id="JAJLJH010000003">
    <property type="protein sequence ID" value="MCK9686689.1"/>
    <property type="molecule type" value="Genomic_DNA"/>
</dbReference>
<feature type="domain" description="Transglycosylase SLT" evidence="3">
    <location>
        <begin position="121"/>
        <end position="227"/>
    </location>
</feature>
<dbReference type="PANTHER" id="PTHR37423">
    <property type="entry name" value="SOLUBLE LYTIC MUREIN TRANSGLYCOSYLASE-RELATED"/>
    <property type="match status" value="1"/>
</dbReference>
<dbReference type="InterPro" id="IPR023346">
    <property type="entry name" value="Lysozyme-like_dom_sf"/>
</dbReference>
<dbReference type="RefSeq" id="WP_275682732.1">
    <property type="nucleotide sequence ID" value="NZ_JAJLJH010000003.1"/>
</dbReference>
<dbReference type="GO" id="GO:0008933">
    <property type="term" value="F:peptidoglycan lytic transglycosylase activity"/>
    <property type="evidence" value="ECO:0007669"/>
    <property type="project" value="InterPro"/>
</dbReference>
<dbReference type="SUPFAM" id="SSF53955">
    <property type="entry name" value="Lysozyme-like"/>
    <property type="match status" value="1"/>
</dbReference>
<evidence type="ECO:0000256" key="2">
    <source>
        <dbReference type="SAM" id="SignalP"/>
    </source>
</evidence>
<organism evidence="4 5">
    <name type="scientific">Scleromatobacter humisilvae</name>
    <dbReference type="NCBI Taxonomy" id="2897159"/>
    <lineage>
        <taxon>Bacteria</taxon>
        <taxon>Pseudomonadati</taxon>
        <taxon>Pseudomonadota</taxon>
        <taxon>Betaproteobacteria</taxon>
        <taxon>Burkholderiales</taxon>
        <taxon>Sphaerotilaceae</taxon>
        <taxon>Scleromatobacter</taxon>
    </lineage>
</organism>
<dbReference type="PROSITE" id="PS00922">
    <property type="entry name" value="TRANSGLYCOSYLASE"/>
    <property type="match status" value="1"/>
</dbReference>
<evidence type="ECO:0000313" key="5">
    <source>
        <dbReference type="Proteomes" id="UP001139353"/>
    </source>
</evidence>
<dbReference type="Gene3D" id="1.10.530.10">
    <property type="match status" value="1"/>
</dbReference>
<feature type="chain" id="PRO_5040774089" evidence="2">
    <location>
        <begin position="21"/>
        <end position="271"/>
    </location>
</feature>
<dbReference type="GO" id="GO:0000270">
    <property type="term" value="P:peptidoglycan metabolic process"/>
    <property type="evidence" value="ECO:0007669"/>
    <property type="project" value="InterPro"/>
</dbReference>
<dbReference type="PANTHER" id="PTHR37423:SF2">
    <property type="entry name" value="MEMBRANE-BOUND LYTIC MUREIN TRANSGLYCOSYLASE C"/>
    <property type="match status" value="1"/>
</dbReference>
<reference evidence="4" key="1">
    <citation type="submission" date="2021-11" db="EMBL/GenBank/DDBJ databases">
        <title>BS-T2-15 a new species belonging to the Comamonadaceae family isolated from the soil of a French oak forest.</title>
        <authorList>
            <person name="Mieszkin S."/>
            <person name="Alain K."/>
        </authorList>
    </citation>
    <scope>NUCLEOTIDE SEQUENCE</scope>
    <source>
        <strain evidence="4">BS-T2-15</strain>
    </source>
</reference>
<dbReference type="InterPro" id="IPR000189">
    <property type="entry name" value="Transglyc_AS"/>
</dbReference>
<proteinExistence type="inferred from homology"/>
<evidence type="ECO:0000313" key="4">
    <source>
        <dbReference type="EMBL" id="MCK9686689.1"/>
    </source>
</evidence>
<dbReference type="Proteomes" id="UP001139353">
    <property type="component" value="Unassembled WGS sequence"/>
</dbReference>
<keyword evidence="5" id="KW-1185">Reference proteome</keyword>
<comment type="similarity">
    <text evidence="1">Belongs to the transglycosylase Slt family.</text>
</comment>
<gene>
    <name evidence="4" type="ORF">LPC04_13325</name>
</gene>
<sequence>MRRPLLIVCAVIALVSGSMAACDAVPEVRAARSLEATPAVVASTAAADNPIVPVAGKPVLWGYVDGAGIAHFATSRIDSRYDQVLREDGDHRVLGKTQGTDGLLTWLEISPDVKALQPVLDEAARSTGVDEELLKAVITVESNYNPRAVSPRGAVGLMQLTPVTADRYGTREERQTPAARRMLDARTNVLTGARMLADLTRRYGGIDIALAAWNAGEGTVRKAGGQMPEIAETEAHVHMVLELYWALLQRKLPHQAHGVEVVACAQAVCGR</sequence>
<dbReference type="InterPro" id="IPR008258">
    <property type="entry name" value="Transglycosylase_SLT_dom_1"/>
</dbReference>
<dbReference type="PROSITE" id="PS51257">
    <property type="entry name" value="PROKAR_LIPOPROTEIN"/>
    <property type="match status" value="1"/>
</dbReference>
<feature type="signal peptide" evidence="2">
    <location>
        <begin position="1"/>
        <end position="20"/>
    </location>
</feature>
<evidence type="ECO:0000259" key="3">
    <source>
        <dbReference type="Pfam" id="PF01464"/>
    </source>
</evidence>
<dbReference type="GO" id="GO:0016020">
    <property type="term" value="C:membrane"/>
    <property type="evidence" value="ECO:0007669"/>
    <property type="project" value="InterPro"/>
</dbReference>
<accession>A0A9X2C2C7</accession>
<dbReference type="AlphaFoldDB" id="A0A9X2C2C7"/>
<keyword evidence="2" id="KW-0732">Signal</keyword>
<dbReference type="Pfam" id="PF01464">
    <property type="entry name" value="SLT"/>
    <property type="match status" value="1"/>
</dbReference>